<comment type="caution">
    <text evidence="5">The sequence shown here is derived from an EMBL/GenBank/DDBJ whole genome shotgun (WGS) entry which is preliminary data.</text>
</comment>
<dbReference type="GO" id="GO:0016788">
    <property type="term" value="F:hydrolase activity, acting on ester bonds"/>
    <property type="evidence" value="ECO:0007669"/>
    <property type="project" value="InterPro"/>
</dbReference>
<dbReference type="InterPro" id="IPR035669">
    <property type="entry name" value="SGNH_plant_lipase-like"/>
</dbReference>
<keyword evidence="4" id="KW-1133">Transmembrane helix</keyword>
<gene>
    <name evidence="5" type="ORF">DVH24_004126</name>
</gene>
<dbReference type="InterPro" id="IPR051058">
    <property type="entry name" value="GDSL_Est/Lipase"/>
</dbReference>
<keyword evidence="3" id="KW-0442">Lipid degradation</keyword>
<name>A0A498KAU7_MALDO</name>
<evidence type="ECO:0008006" key="7">
    <source>
        <dbReference type="Google" id="ProtNLM"/>
    </source>
</evidence>
<dbReference type="PANTHER" id="PTHR45648">
    <property type="entry name" value="GDSL LIPASE/ACYLHYDROLASE FAMILY PROTEIN (AFU_ORTHOLOGUE AFUA_4G14700)"/>
    <property type="match status" value="1"/>
</dbReference>
<dbReference type="GO" id="GO:0016042">
    <property type="term" value="P:lipid catabolic process"/>
    <property type="evidence" value="ECO:0007669"/>
    <property type="project" value="UniProtKB-KW"/>
</dbReference>
<evidence type="ECO:0000256" key="2">
    <source>
        <dbReference type="ARBA" id="ARBA00022801"/>
    </source>
</evidence>
<reference evidence="5 6" key="1">
    <citation type="submission" date="2018-10" db="EMBL/GenBank/DDBJ databases">
        <title>A high-quality apple genome assembly.</title>
        <authorList>
            <person name="Hu J."/>
        </authorList>
    </citation>
    <scope>NUCLEOTIDE SEQUENCE [LARGE SCALE GENOMIC DNA]</scope>
    <source>
        <strain evidence="6">cv. HFTH1</strain>
        <tissue evidence="5">Young leaf</tissue>
    </source>
</reference>
<dbReference type="Pfam" id="PF00657">
    <property type="entry name" value="Lipase_GDSL"/>
    <property type="match status" value="2"/>
</dbReference>
<dbReference type="AlphaFoldDB" id="A0A498KAU7"/>
<organism evidence="5 6">
    <name type="scientific">Malus domestica</name>
    <name type="common">Apple</name>
    <name type="synonym">Pyrus malus</name>
    <dbReference type="NCBI Taxonomy" id="3750"/>
    <lineage>
        <taxon>Eukaryota</taxon>
        <taxon>Viridiplantae</taxon>
        <taxon>Streptophyta</taxon>
        <taxon>Embryophyta</taxon>
        <taxon>Tracheophyta</taxon>
        <taxon>Spermatophyta</taxon>
        <taxon>Magnoliopsida</taxon>
        <taxon>eudicotyledons</taxon>
        <taxon>Gunneridae</taxon>
        <taxon>Pentapetalae</taxon>
        <taxon>rosids</taxon>
        <taxon>fabids</taxon>
        <taxon>Rosales</taxon>
        <taxon>Rosaceae</taxon>
        <taxon>Amygdaloideae</taxon>
        <taxon>Maleae</taxon>
        <taxon>Malus</taxon>
    </lineage>
</organism>
<dbReference type="FunFam" id="3.40.50.1110:FF:000003">
    <property type="entry name" value="GDSL esterase/lipase APG"/>
    <property type="match status" value="2"/>
</dbReference>
<keyword evidence="2" id="KW-0378">Hydrolase</keyword>
<dbReference type="SUPFAM" id="SSF52266">
    <property type="entry name" value="SGNH hydrolase"/>
    <property type="match status" value="2"/>
</dbReference>
<protein>
    <recommendedName>
        <fullName evidence="7">GDSL esterase/lipase</fullName>
    </recommendedName>
</protein>
<evidence type="ECO:0000256" key="1">
    <source>
        <dbReference type="ARBA" id="ARBA00008668"/>
    </source>
</evidence>
<evidence type="ECO:0000256" key="4">
    <source>
        <dbReference type="SAM" id="Phobius"/>
    </source>
</evidence>
<evidence type="ECO:0000256" key="3">
    <source>
        <dbReference type="ARBA" id="ARBA00022963"/>
    </source>
</evidence>
<dbReference type="PANTHER" id="PTHR45648:SF106">
    <property type="entry name" value="ANTHER-SPECIFIC PROLINE-RICH PROTEIN APG"/>
    <property type="match status" value="1"/>
</dbReference>
<dbReference type="EMBL" id="RDQH01000329">
    <property type="protein sequence ID" value="RXI03474.1"/>
    <property type="molecule type" value="Genomic_DNA"/>
</dbReference>
<comment type="similarity">
    <text evidence="1">Belongs to the 'GDSL' lipolytic enzyme family.</text>
</comment>
<keyword evidence="6" id="KW-1185">Reference proteome</keyword>
<keyword evidence="4" id="KW-0472">Membrane</keyword>
<dbReference type="InterPro" id="IPR036514">
    <property type="entry name" value="SGNH_hydro_sf"/>
</dbReference>
<dbReference type="InterPro" id="IPR001087">
    <property type="entry name" value="GDSL"/>
</dbReference>
<dbReference type="CDD" id="cd01837">
    <property type="entry name" value="SGNH_plant_lipase_like"/>
    <property type="match status" value="2"/>
</dbReference>
<keyword evidence="3" id="KW-0443">Lipid metabolism</keyword>
<dbReference type="Gene3D" id="3.40.50.1110">
    <property type="entry name" value="SGNH hydrolase"/>
    <property type="match status" value="2"/>
</dbReference>
<proteinExistence type="inferred from homology"/>
<keyword evidence="4" id="KW-0812">Transmembrane</keyword>
<evidence type="ECO:0000313" key="6">
    <source>
        <dbReference type="Proteomes" id="UP000290289"/>
    </source>
</evidence>
<dbReference type="STRING" id="3750.A0A498KAU7"/>
<feature type="transmembrane region" description="Helical" evidence="4">
    <location>
        <begin position="12"/>
        <end position="29"/>
    </location>
</feature>
<evidence type="ECO:0000313" key="5">
    <source>
        <dbReference type="EMBL" id="RXI03474.1"/>
    </source>
</evidence>
<dbReference type="Proteomes" id="UP000290289">
    <property type="component" value="Chromosome 3"/>
</dbReference>
<sequence length="708" mass="77347">MAKCHTDVLPKAFFVVVFSLVTFGFFVTLSEAQMVPAIYVFGDSLVDVGNNDYLKISVVKANFPHNGVDYPDKVATGRFGNGKNSADFIAQKVGLPTSPPYLSLVSKSNKQKASFVNGVSFASGGAGIFNGSDEQYRQSIPLSYQVNYYSEVHQNIGLQLGAKGANDHLSKSLFLIVIGSNDIFDYVKKSKLQNEYTPQQYADLMVSNLKEQLQRIHALGAQKFVVIGTGPVGCCPSQRNSSTGECNDGANSLSVMYNEALKSMLQQLKPALGISYTLFDTYTVLTNIVQNPASYGFTEVEAACCGIGKRNAKGPCTPISSLCSNRRDHVFWDFYHPTQATHGIITDKLFDGPSEYSSPMTAFFVIVFSLFTSGFLVALSEAQMVPAIYVFGDSLVDVGNNDYLTISVFKADFPHNGVDYPGKVATGRWAEKVGLPTSPPYLSLVSKSNKRKASFVNGVSFASGGAGIFNGSDEQYRQAIPLSYQVNYYSEVHQNIGLQLGSKGAKDHLSKSLFLIVIGSNDIFGYFRNSQLQNEYTLQQYANLMVSNLKEQLQRMHALGAQKFVVIGTGPVGCCPAQRNSSTGECNDVENSMSVMYNEALKSMLQQLKPALGISYTLFDTYTVLTNIIQNAASYGFTEVRAACCGMGKLNAEFPCTPVSSLCSNRRNHVFWDFYHPTQATHGIITDKLFDGPSKYSSPMTVKELIAQ</sequence>
<accession>A0A498KAU7</accession>